<dbReference type="RefSeq" id="WP_227777384.1">
    <property type="nucleotide sequence ID" value="NZ_BAABKX010000009.1"/>
</dbReference>
<dbReference type="GeneID" id="68615501"/>
<name>A0AAV3UIG0_9EURY</name>
<organism evidence="3 4">
    <name type="scientific">Haladaptatus pallidirubidus</name>
    <dbReference type="NCBI Taxonomy" id="1008152"/>
    <lineage>
        <taxon>Archaea</taxon>
        <taxon>Methanobacteriati</taxon>
        <taxon>Methanobacteriota</taxon>
        <taxon>Stenosarchaea group</taxon>
        <taxon>Halobacteria</taxon>
        <taxon>Halobacteriales</taxon>
        <taxon>Haladaptataceae</taxon>
        <taxon>Haladaptatus</taxon>
    </lineage>
</organism>
<dbReference type="InterPro" id="IPR011944">
    <property type="entry name" value="Steroid_delta5-4_isomerase"/>
</dbReference>
<dbReference type="InterPro" id="IPR027843">
    <property type="entry name" value="DUF4440"/>
</dbReference>
<evidence type="ECO:0000256" key="1">
    <source>
        <dbReference type="SAM" id="MobiDB-lite"/>
    </source>
</evidence>
<accession>A0AAV3UIG0</accession>
<feature type="domain" description="DUF4440" evidence="2">
    <location>
        <begin position="32"/>
        <end position="143"/>
    </location>
</feature>
<dbReference type="Pfam" id="PF14534">
    <property type="entry name" value="DUF4440"/>
    <property type="match status" value="1"/>
</dbReference>
<proteinExistence type="predicted"/>
<evidence type="ECO:0000259" key="2">
    <source>
        <dbReference type="Pfam" id="PF14534"/>
    </source>
</evidence>
<protein>
    <recommendedName>
        <fullName evidence="2">DUF4440 domain-containing protein</fullName>
    </recommendedName>
</protein>
<comment type="caution">
    <text evidence="3">The sequence shown here is derived from an EMBL/GenBank/DDBJ whole genome shotgun (WGS) entry which is preliminary data.</text>
</comment>
<dbReference type="NCBIfam" id="TIGR02246">
    <property type="entry name" value="SgcJ/EcaC family oxidoreductase"/>
    <property type="match status" value="1"/>
</dbReference>
<gene>
    <name evidence="3" type="ORF">GCM10025751_27110</name>
</gene>
<reference evidence="3 4" key="1">
    <citation type="journal article" date="2019" name="Int. J. Syst. Evol. Microbiol.">
        <title>The Global Catalogue of Microorganisms (GCM) 10K type strain sequencing project: providing services to taxonomists for standard genome sequencing and annotation.</title>
        <authorList>
            <consortium name="The Broad Institute Genomics Platform"/>
            <consortium name="The Broad Institute Genome Sequencing Center for Infectious Disease"/>
            <person name="Wu L."/>
            <person name="Ma J."/>
        </authorList>
    </citation>
    <scope>NUCLEOTIDE SEQUENCE [LARGE SCALE GENOMIC DNA]</scope>
    <source>
        <strain evidence="3 4">JCM 17504</strain>
    </source>
</reference>
<dbReference type="InterPro" id="IPR032710">
    <property type="entry name" value="NTF2-like_dom_sf"/>
</dbReference>
<dbReference type="AlphaFoldDB" id="A0AAV3UIG0"/>
<dbReference type="Proteomes" id="UP001501729">
    <property type="component" value="Unassembled WGS sequence"/>
</dbReference>
<sequence>MIKSTDTDGDSTNSNVTTPGEEESASADEAAVRKLYQKLMDGWNQGSGAAFASVFAEDGDLIGFDGTHLHGREEIDSFHQELFDRWLKGTRLVGQVEDVAFAAPDVAVLHAVGGTIPSGKSTPVSERDSIQTLVATKRDGDWHFTAFQNTRIRRMGQGLAAVLAWKLSDLLWKATLLGTDSTSWYSVDPTTR</sequence>
<dbReference type="EMBL" id="BAABKX010000009">
    <property type="protein sequence ID" value="GAA5051705.1"/>
    <property type="molecule type" value="Genomic_DNA"/>
</dbReference>
<evidence type="ECO:0000313" key="3">
    <source>
        <dbReference type="EMBL" id="GAA5051705.1"/>
    </source>
</evidence>
<dbReference type="Gene3D" id="3.10.450.50">
    <property type="match status" value="1"/>
</dbReference>
<feature type="region of interest" description="Disordered" evidence="1">
    <location>
        <begin position="1"/>
        <end position="28"/>
    </location>
</feature>
<keyword evidence="4" id="KW-1185">Reference proteome</keyword>
<evidence type="ECO:0000313" key="4">
    <source>
        <dbReference type="Proteomes" id="UP001501729"/>
    </source>
</evidence>
<dbReference type="SUPFAM" id="SSF54427">
    <property type="entry name" value="NTF2-like"/>
    <property type="match status" value="1"/>
</dbReference>